<reference evidence="1" key="1">
    <citation type="submission" date="2020-01" db="EMBL/GenBank/DDBJ databases">
        <authorList>
            <person name="Qin S."/>
        </authorList>
    </citation>
    <scope>NUCLEOTIDE SEQUENCE</scope>
    <source>
        <strain evidence="1">CVir17-16-YZ6g</strain>
        <plasmid evidence="1">p17-15-vir-like</plasmid>
    </source>
</reference>
<dbReference type="AlphaFoldDB" id="A0A8B0SSQ8"/>
<geneLocation type="plasmid" evidence="1">
    <name>p17-15-vir-like</name>
</geneLocation>
<proteinExistence type="predicted"/>
<evidence type="ECO:0000313" key="1">
    <source>
        <dbReference type="EMBL" id="QTX14031.1"/>
    </source>
</evidence>
<accession>A0A8B0SSQ8</accession>
<sequence>MKCHLLYGSGGNGEGYFEVELIFLKNIKLEDKHIQDPLAATMLLNKQVHFCRFDRFCRS</sequence>
<protein>
    <submittedName>
        <fullName evidence="1">IncF plasmid conjugative transfer protein TraN</fullName>
    </submittedName>
</protein>
<dbReference type="EMBL" id="MN956836">
    <property type="protein sequence ID" value="QTX14031.1"/>
    <property type="molecule type" value="Genomic_DNA"/>
</dbReference>
<keyword evidence="1" id="KW-0614">Plasmid</keyword>
<name>A0A8B0SSQ8_KLEPN</name>
<organism evidence="1">
    <name type="scientific">Klebsiella pneumoniae</name>
    <dbReference type="NCBI Taxonomy" id="573"/>
    <lineage>
        <taxon>Bacteria</taxon>
        <taxon>Pseudomonadati</taxon>
        <taxon>Pseudomonadota</taxon>
        <taxon>Gammaproteobacteria</taxon>
        <taxon>Enterobacterales</taxon>
        <taxon>Enterobacteriaceae</taxon>
        <taxon>Klebsiella/Raoultella group</taxon>
        <taxon>Klebsiella</taxon>
        <taxon>Klebsiella pneumoniae complex</taxon>
    </lineage>
</organism>